<reference evidence="1 2" key="1">
    <citation type="journal article" date="2018" name="Sci. Adv.">
        <title>Multi-heme cytochromes provide a pathway for survival in energy-limited environments.</title>
        <authorList>
            <person name="Deng X."/>
            <person name="Dohmae N."/>
            <person name="Nealson K.H."/>
            <person name="Hashimoto K."/>
            <person name="Okamoto A."/>
        </authorList>
    </citation>
    <scope>NUCLEOTIDE SEQUENCE [LARGE SCALE GENOMIC DNA]</scope>
    <source>
        <strain evidence="1 2">IS5</strain>
    </source>
</reference>
<dbReference type="KEGG" id="dfl:DFE_1396"/>
<gene>
    <name evidence="1" type="ORF">DFE_1396</name>
</gene>
<dbReference type="AlphaFoldDB" id="A0A2Z6AXY1"/>
<sequence>MRHLIHISLAILALLALSGWSWDQKPRAFGDSFRMQLNAQKVNPEPRIAPDAPVEGINGRVAADAMEGYRAPDPKDKGPSFADAIESLMDTEK</sequence>
<evidence type="ECO:0000313" key="1">
    <source>
        <dbReference type="EMBL" id="BBD08122.1"/>
    </source>
</evidence>
<evidence type="ECO:0000313" key="2">
    <source>
        <dbReference type="Proteomes" id="UP000269883"/>
    </source>
</evidence>
<accession>A0A2Z6AXY1</accession>
<protein>
    <submittedName>
        <fullName evidence="1">Uncharacterized protein</fullName>
    </submittedName>
</protein>
<proteinExistence type="predicted"/>
<dbReference type="RefSeq" id="WP_126377967.1">
    <property type="nucleotide sequence ID" value="NZ_AP017378.1"/>
</dbReference>
<name>A0A2Z6AXY1_9BACT</name>
<dbReference type="EMBL" id="AP017378">
    <property type="protein sequence ID" value="BBD08122.1"/>
    <property type="molecule type" value="Genomic_DNA"/>
</dbReference>
<keyword evidence="2" id="KW-1185">Reference proteome</keyword>
<dbReference type="Proteomes" id="UP000269883">
    <property type="component" value="Chromosome"/>
</dbReference>
<organism evidence="1 2">
    <name type="scientific">Desulfovibrio ferrophilus</name>
    <dbReference type="NCBI Taxonomy" id="241368"/>
    <lineage>
        <taxon>Bacteria</taxon>
        <taxon>Pseudomonadati</taxon>
        <taxon>Thermodesulfobacteriota</taxon>
        <taxon>Desulfovibrionia</taxon>
        <taxon>Desulfovibrionales</taxon>
        <taxon>Desulfovibrionaceae</taxon>
        <taxon>Desulfovibrio</taxon>
    </lineage>
</organism>